<evidence type="ECO:0008006" key="3">
    <source>
        <dbReference type="Google" id="ProtNLM"/>
    </source>
</evidence>
<reference evidence="2" key="1">
    <citation type="journal article" date="2019" name="Int. J. Syst. Evol. Microbiol.">
        <title>The Global Catalogue of Microorganisms (GCM) 10K type strain sequencing project: providing services to taxonomists for standard genome sequencing and annotation.</title>
        <authorList>
            <consortium name="The Broad Institute Genomics Platform"/>
            <consortium name="The Broad Institute Genome Sequencing Center for Infectious Disease"/>
            <person name="Wu L."/>
            <person name="Ma J."/>
        </authorList>
    </citation>
    <scope>NUCLEOTIDE SEQUENCE [LARGE SCALE GENOMIC DNA]</scope>
    <source>
        <strain evidence="2">JCM 13501</strain>
    </source>
</reference>
<gene>
    <name evidence="1" type="ORF">GCM10009425_38280</name>
</gene>
<dbReference type="EMBL" id="BMNW01000009">
    <property type="protein sequence ID" value="GGM23746.1"/>
    <property type="molecule type" value="Genomic_DNA"/>
</dbReference>
<dbReference type="RefSeq" id="WP_188867728.1">
    <property type="nucleotide sequence ID" value="NZ_BMNW01000009.1"/>
</dbReference>
<sequence>MFKSESIAALAKALAGAQAEIENATKSSVNPHFRNKYADLAEILNTSRPVLSKHGLSIVQMPFFEEGKVGVETLLIHESGEWIVNSLLGPCSKLDPQSVGSAITYYRRYSLAAFAGIAQEDDDANEASEQGTPKRSVPPAVTRQQLNHLETILNNCSPKVIEKFRSDYPDTAEITADLYEGLIVSLDAAAKKYRERQNAA</sequence>
<name>A0ABQ2H1Y9_9PSED</name>
<comment type="caution">
    <text evidence="1">The sequence shown here is derived from an EMBL/GenBank/DDBJ whole genome shotgun (WGS) entry which is preliminary data.</text>
</comment>
<evidence type="ECO:0000313" key="2">
    <source>
        <dbReference type="Proteomes" id="UP000616499"/>
    </source>
</evidence>
<keyword evidence="2" id="KW-1185">Reference proteome</keyword>
<dbReference type="Pfam" id="PF04404">
    <property type="entry name" value="ERF"/>
    <property type="match status" value="1"/>
</dbReference>
<accession>A0ABQ2H1Y9</accession>
<evidence type="ECO:0000313" key="1">
    <source>
        <dbReference type="EMBL" id="GGM23746.1"/>
    </source>
</evidence>
<dbReference type="InterPro" id="IPR007499">
    <property type="entry name" value="ERF_bacteria_virus"/>
</dbReference>
<dbReference type="Proteomes" id="UP000616499">
    <property type="component" value="Unassembled WGS sequence"/>
</dbReference>
<protein>
    <recommendedName>
        <fullName evidence="3">ERF family protein</fullName>
    </recommendedName>
</protein>
<proteinExistence type="predicted"/>
<organism evidence="1 2">
    <name type="scientific">Pseudomonas asuensis</name>
    <dbReference type="NCBI Taxonomy" id="1825787"/>
    <lineage>
        <taxon>Bacteria</taxon>
        <taxon>Pseudomonadati</taxon>
        <taxon>Pseudomonadota</taxon>
        <taxon>Gammaproteobacteria</taxon>
        <taxon>Pseudomonadales</taxon>
        <taxon>Pseudomonadaceae</taxon>
        <taxon>Pseudomonas</taxon>
    </lineage>
</organism>